<evidence type="ECO:0000313" key="5">
    <source>
        <dbReference type="EMBL" id="RXZ61262.1"/>
    </source>
</evidence>
<reference evidence="5 6" key="1">
    <citation type="journal article" date="2019" name="Gut">
        <title>Antibiotics-induced monodominance of a novel gut bacterial order.</title>
        <authorList>
            <person name="Hildebrand F."/>
            <person name="Moitinho-Silva L."/>
            <person name="Blasche S."/>
            <person name="Jahn M.T."/>
            <person name="Gossmann T.I."/>
            <person name="Heuerta-Cepas J."/>
            <person name="Hercog R."/>
            <person name="Luetge M."/>
            <person name="Bahram M."/>
            <person name="Pryszlak A."/>
            <person name="Alves R.J."/>
            <person name="Waszak S.M."/>
            <person name="Zhu A."/>
            <person name="Ye L."/>
            <person name="Costea P.I."/>
            <person name="Aalvink S."/>
            <person name="Belzer C."/>
            <person name="Forslund S.K."/>
            <person name="Sunagawa S."/>
            <person name="Hentschel U."/>
            <person name="Merten C."/>
            <person name="Patil K.R."/>
            <person name="Benes V."/>
            <person name="Bork P."/>
        </authorList>
    </citation>
    <scope>NUCLEOTIDE SEQUENCE [LARGE SCALE GENOMIC DNA]</scope>
    <source>
        <strain evidence="5 6">HDS1380</strain>
    </source>
</reference>
<evidence type="ECO:0000256" key="2">
    <source>
        <dbReference type="ARBA" id="ARBA00022980"/>
    </source>
</evidence>
<keyword evidence="2 5" id="KW-0689">Ribosomal protein</keyword>
<dbReference type="GO" id="GO:0022625">
    <property type="term" value="C:cytosolic large ribosomal subunit"/>
    <property type="evidence" value="ECO:0007669"/>
    <property type="project" value="TreeGrafter"/>
</dbReference>
<dbReference type="Pfam" id="PF01196">
    <property type="entry name" value="Ribosomal_L17"/>
    <property type="match status" value="1"/>
</dbReference>
<comment type="caution">
    <text evidence="5">The sequence shown here is derived from an EMBL/GenBank/DDBJ whole genome shotgun (WGS) entry which is preliminary data.</text>
</comment>
<dbReference type="AlphaFoldDB" id="A0A4Q2KCM6"/>
<dbReference type="RefSeq" id="WP_129223775.1">
    <property type="nucleotide sequence ID" value="NZ_SDOZ01000002.1"/>
</dbReference>
<dbReference type="Proteomes" id="UP000291269">
    <property type="component" value="Unassembled WGS sequence"/>
</dbReference>
<dbReference type="GO" id="GO:0006412">
    <property type="term" value="P:translation"/>
    <property type="evidence" value="ECO:0007669"/>
    <property type="project" value="InterPro"/>
</dbReference>
<gene>
    <name evidence="5" type="ORF">ESZ91_02440</name>
</gene>
<dbReference type="InterPro" id="IPR036373">
    <property type="entry name" value="Ribosomal_bL17_sf"/>
</dbReference>
<evidence type="ECO:0000256" key="4">
    <source>
        <dbReference type="ARBA" id="ARBA00035494"/>
    </source>
</evidence>
<keyword evidence="6" id="KW-1185">Reference proteome</keyword>
<keyword evidence="3" id="KW-0687">Ribonucleoprotein</keyword>
<dbReference type="InterPro" id="IPR000456">
    <property type="entry name" value="Ribosomal_bL17"/>
</dbReference>
<dbReference type="SUPFAM" id="SSF64263">
    <property type="entry name" value="Prokaryotic ribosomal protein L17"/>
    <property type="match status" value="1"/>
</dbReference>
<organism evidence="5 6">
    <name type="scientific">Candidatus Borkfalkia ceftriaxoniphila</name>
    <dbReference type="NCBI Taxonomy" id="2508949"/>
    <lineage>
        <taxon>Bacteria</taxon>
        <taxon>Bacillati</taxon>
        <taxon>Bacillota</taxon>
        <taxon>Clostridia</taxon>
        <taxon>Christensenellales</taxon>
        <taxon>Christensenellaceae</taxon>
        <taxon>Candidatus Borkfalkia</taxon>
    </lineage>
</organism>
<dbReference type="GO" id="GO:0003735">
    <property type="term" value="F:structural constituent of ribosome"/>
    <property type="evidence" value="ECO:0007669"/>
    <property type="project" value="InterPro"/>
</dbReference>
<proteinExistence type="inferred from homology"/>
<dbReference type="PANTHER" id="PTHR14413:SF16">
    <property type="entry name" value="LARGE RIBOSOMAL SUBUNIT PROTEIN BL17M"/>
    <property type="match status" value="1"/>
</dbReference>
<evidence type="ECO:0000256" key="1">
    <source>
        <dbReference type="ARBA" id="ARBA00008777"/>
    </source>
</evidence>
<evidence type="ECO:0000256" key="3">
    <source>
        <dbReference type="ARBA" id="ARBA00023274"/>
    </source>
</evidence>
<protein>
    <recommendedName>
        <fullName evidence="4">50S ribosomal protein L17</fullName>
    </recommendedName>
</protein>
<sequence length="175" mass="19940">MPGKMGRTTEQRMAILRNQASNLLWYGKIETTKARAKELRSYVEKIITDAINTYDDVIETKQTKLVKETKGKKTTEKEVEITVVKDGPKKLAARRKIMSKLYDLQEIKGFNESKSAYKARTEEIAHPLVEKLFNEIAPKYAQRNDEKNCAGGYTRIMTLGERRGDAAEVAIIELV</sequence>
<accession>A0A4Q2KCM6</accession>
<dbReference type="PANTHER" id="PTHR14413">
    <property type="entry name" value="RIBOSOMAL PROTEIN L17"/>
    <property type="match status" value="1"/>
</dbReference>
<dbReference type="OrthoDB" id="9809073at2"/>
<evidence type="ECO:0000313" key="6">
    <source>
        <dbReference type="Proteomes" id="UP000291269"/>
    </source>
</evidence>
<dbReference type="EMBL" id="SDOZ01000002">
    <property type="protein sequence ID" value="RXZ61262.1"/>
    <property type="molecule type" value="Genomic_DNA"/>
</dbReference>
<comment type="similarity">
    <text evidence="1">Belongs to the bacterial ribosomal protein bL17 family.</text>
</comment>
<dbReference type="Gene3D" id="3.90.1030.10">
    <property type="entry name" value="Ribosomal protein L17"/>
    <property type="match status" value="1"/>
</dbReference>
<name>A0A4Q2KCM6_9FIRM</name>